<feature type="compositionally biased region" description="Basic and acidic residues" evidence="8">
    <location>
        <begin position="124"/>
        <end position="134"/>
    </location>
</feature>
<evidence type="ECO:0000256" key="6">
    <source>
        <dbReference type="PROSITE-ProRule" id="PRU00176"/>
    </source>
</evidence>
<dbReference type="GO" id="GO:0003723">
    <property type="term" value="F:RNA binding"/>
    <property type="evidence" value="ECO:0007669"/>
    <property type="project" value="UniProtKB-UniRule"/>
</dbReference>
<evidence type="ECO:0000259" key="9">
    <source>
        <dbReference type="PROSITE" id="PS50102"/>
    </source>
</evidence>
<dbReference type="PROSITE" id="PS50918">
    <property type="entry name" value="WWE"/>
    <property type="match status" value="1"/>
</dbReference>
<dbReference type="Pfam" id="PF23085">
    <property type="entry name" value="RRM_PARP14_3"/>
    <property type="match status" value="2"/>
</dbReference>
<dbReference type="Pfam" id="PF01661">
    <property type="entry name" value="Macro"/>
    <property type="match status" value="3"/>
</dbReference>
<evidence type="ECO:0000259" key="10">
    <source>
        <dbReference type="PROSITE" id="PS50918"/>
    </source>
</evidence>
<feature type="domain" description="WWE" evidence="10">
    <location>
        <begin position="1520"/>
        <end position="1604"/>
    </location>
</feature>
<keyword evidence="5" id="KW-0539">Nucleus</keyword>
<keyword evidence="2 7" id="KW-0328">Glycosyltransferase</keyword>
<dbReference type="Gene3D" id="3.30.720.50">
    <property type="match status" value="1"/>
</dbReference>
<dbReference type="InterPro" id="IPR052056">
    <property type="entry name" value="Mono-ARTD/PARP"/>
</dbReference>
<dbReference type="SUPFAM" id="SSF56399">
    <property type="entry name" value="ADP-ribosylation"/>
    <property type="match status" value="1"/>
</dbReference>
<accession>A0AAE1DE17</accession>
<keyword evidence="3 7" id="KW-0808">Transferase</keyword>
<dbReference type="SUPFAM" id="SSF54928">
    <property type="entry name" value="RNA-binding domain, RBD"/>
    <property type="match status" value="1"/>
</dbReference>
<dbReference type="EC" id="2.4.2.-" evidence="7"/>
<dbReference type="InterPro" id="IPR012677">
    <property type="entry name" value="Nucleotide-bd_a/b_plait_sf"/>
</dbReference>
<dbReference type="GO" id="GO:0005737">
    <property type="term" value="C:cytoplasm"/>
    <property type="evidence" value="ECO:0007669"/>
    <property type="project" value="TreeGrafter"/>
</dbReference>
<keyword evidence="6" id="KW-0694">RNA-binding</keyword>
<dbReference type="Pfam" id="PF00644">
    <property type="entry name" value="PARP"/>
    <property type="match status" value="1"/>
</dbReference>
<dbReference type="PROSITE" id="PS51059">
    <property type="entry name" value="PARP_CATALYTIC"/>
    <property type="match status" value="1"/>
</dbReference>
<evidence type="ECO:0000259" key="11">
    <source>
        <dbReference type="PROSITE" id="PS51059"/>
    </source>
</evidence>
<feature type="domain" description="Macro" evidence="12">
    <location>
        <begin position="1227"/>
        <end position="1403"/>
    </location>
</feature>
<feature type="region of interest" description="Disordered" evidence="8">
    <location>
        <begin position="756"/>
        <end position="775"/>
    </location>
</feature>
<dbReference type="InterPro" id="IPR035979">
    <property type="entry name" value="RBD_domain_sf"/>
</dbReference>
<protein>
    <recommendedName>
        <fullName evidence="7">Poly [ADP-ribose] polymerase</fullName>
        <shortName evidence="7">PARP</shortName>
        <ecNumber evidence="7">2.4.2.-</ecNumber>
    </recommendedName>
</protein>
<evidence type="ECO:0000256" key="1">
    <source>
        <dbReference type="ARBA" id="ARBA00004123"/>
    </source>
</evidence>
<feature type="domain" description="RRM" evidence="9">
    <location>
        <begin position="6"/>
        <end position="85"/>
    </location>
</feature>
<dbReference type="SUPFAM" id="SSF117839">
    <property type="entry name" value="WWE domain"/>
    <property type="match status" value="1"/>
</dbReference>
<evidence type="ECO:0000256" key="8">
    <source>
        <dbReference type="SAM" id="MobiDB-lite"/>
    </source>
</evidence>
<keyword evidence="4 7" id="KW-0520">NAD</keyword>
<dbReference type="EMBL" id="JAWDGP010004263">
    <property type="protein sequence ID" value="KAK3765973.1"/>
    <property type="molecule type" value="Genomic_DNA"/>
</dbReference>
<feature type="domain" description="Macro" evidence="12">
    <location>
        <begin position="987"/>
        <end position="1173"/>
    </location>
</feature>
<sequence length="1804" mass="202891">MANKENCIKVTKLPKDITEDEIKIIFQNKRNQGGGPIQTITLDSSGGNPCAFIHFRSSEAVDTILARGSTVTINEQIVHVAKHTSLNNKKDVRQAKAAHLKNKTTGKVTSATTELLQTQDKKAKINKISEHPPEKSTSSNFDSEEDIHQKEFELTVKSTIKATVNDVWKSKDFYIFYLEDPQVSQGCFEESSLLLDCLNKVLYVTFVDEEGAIRTCQQKHGRDSNFAKVEIATEADFETYPNKVLVHGFDLKDLSRRKTFLDFVYRETRINVQDVIQWKEPRSAILVFDEEECQDVTEICWKLRVEYNGIKILTAPVFKTKTVSVSGLPSKFDKCLLQRYLSNRRSGGGAIDSLVLQNKVAIVRFKEEEHFFGVLNKKDHCLEDHQLKIEPYYDCLSTSAFKRSLSMAPSQEQEMDWINMDHEEQSEDDEAEFLDCSTTEEYSIDLEKKDIILLQNTEFLKQFKQEFKMVKITIDTEKSKAKGRGDSPDLLKAMAELLKRLKHFKSEKLNQFSKYQLEVLKKDCLRNQVNEEFGKGKKQAVLVMEDNDIFIHYIEPTSIEDLSNRVKKLIHEETRKWQDPNTRLLFTSKQGQEFLSSLCKKSDGSPLGILIKYNEHDNSLLIVAAQEMRAELHQKIDAFLKENVIDVKNVKISEGKVKFIDKYKKNFITSLKQEAKSVGVMIKESPNNFEVRGKRDEVEILEKKLIKIRDSIFTENFILKLFGIKEFMSERDGKLIKTEVESRLACCILLPSDSVSGGDNRKSPSSYRPHVPMKPVHEPQTVATAELDGYTLHFMQGDLLGLKVEAIINPVDENKQLSNIGNLCKAILSRGGDQIQTELMKTSDSELVTVTGSGNLGTCQHILHVVLQKFNSGGSSGIKTAVTAVLNCAIQRRFSAVGFPCLGSGQIFGYPNLTVSMQTLNAIKDHIESGAVSPVDIYLCDKSDEMLSSLIDRCEQTFPEAYINRFIELQQKPKAEPVPKPRRSHHAVTAQQKNFGHLKVKLHKGEITKWKTDAIAIAVDKSLDLKKGTLAKLVLRHGGENLQQELNDNYVNGIQHGKFAQSTGGNLKCEHIFYACVSHWKGENGPQAQQMQKLVEEMLEGANSIPVTSIALPALGTGNLKYPSDVVATVFSGAVSNFARNNPSSALKNIDFVIYSQDTEVYNSFQQEMMGAAASPARPVRSKPKDFLDDEEDDDDDDENEDNNAARSKGAFGRIKSAFGNFTSLFKGDGNKIKYGPVTLSITKGDITQENCGAIVCSIKNSMDLSASGAVCKNLLKKCGSSLQGECDNQKMAMQQTGVAMTSASNLPCQNIYFVSMEKFSSSWDKGVLEVLNEAGNGGVTSIALPLLGSGAKNPNMDMIKERFLAGVEKYGKSQNASLKDIRLVIFSQEMYDFFVAKTSQSSSPSKQDIITPKETYKPKHKVSDEVVLKLYANDASHADKIKKDLIQNFKNKFATYKMEEKKIKQLSPEQVHEIEKIAWENRVQVKVLQEEGVVLLKSFFPFTKVITKLSSLMLEAVENHHIALHKASPTAIVWQYQDTEDKWRNFEPLVNAEIEKEYRRNKYAGLNIEDSKGRKYHLDFKAMEEIPLKQDGSLGKHGIKIRRFDKTRSGEPLPKRWESMGPTENMKLVQLKSGGEEYNHVEALFKQGGAGVPIKTIQRIQNKSLYQQYMVKKREMDLRNGKGFQNEKRLFHGTSPTSMAAINENGFSNNYSGVHATAYGEGSYFAVQSSYSVGYSSPDNSGLRHMYVVRVLVGKSTNSRSGMKYLPNQPGTSTPFDSGTDGNNVMYIIFHDAQTYPEYLISF</sequence>
<dbReference type="GO" id="GO:0010629">
    <property type="term" value="P:negative regulation of gene expression"/>
    <property type="evidence" value="ECO:0007669"/>
    <property type="project" value="TreeGrafter"/>
</dbReference>
<dbReference type="Proteomes" id="UP001283361">
    <property type="component" value="Unassembled WGS sequence"/>
</dbReference>
<feature type="compositionally biased region" description="Acidic residues" evidence="8">
    <location>
        <begin position="1188"/>
        <end position="1202"/>
    </location>
</feature>
<dbReference type="InterPro" id="IPR037197">
    <property type="entry name" value="WWE_dom_sf"/>
</dbReference>
<dbReference type="PROSITE" id="PS51154">
    <property type="entry name" value="MACRO"/>
    <property type="match status" value="3"/>
</dbReference>
<proteinExistence type="predicted"/>
<evidence type="ECO:0000256" key="2">
    <source>
        <dbReference type="ARBA" id="ARBA00022676"/>
    </source>
</evidence>
<dbReference type="SMART" id="SM00506">
    <property type="entry name" value="A1pp"/>
    <property type="match status" value="3"/>
</dbReference>
<comment type="subcellular location">
    <subcellularLocation>
        <location evidence="1">Nucleus</location>
    </subcellularLocation>
</comment>
<evidence type="ECO:0000259" key="12">
    <source>
        <dbReference type="PROSITE" id="PS51154"/>
    </source>
</evidence>
<feature type="domain" description="PARP catalytic" evidence="11">
    <location>
        <begin position="1612"/>
        <end position="1804"/>
    </location>
</feature>
<dbReference type="Gene3D" id="3.40.220.10">
    <property type="entry name" value="Leucine Aminopeptidase, subunit E, domain 1"/>
    <property type="match status" value="3"/>
</dbReference>
<evidence type="ECO:0000256" key="5">
    <source>
        <dbReference type="ARBA" id="ARBA00023242"/>
    </source>
</evidence>
<dbReference type="GO" id="GO:0003950">
    <property type="term" value="F:NAD+ poly-ADP-ribosyltransferase activity"/>
    <property type="evidence" value="ECO:0007669"/>
    <property type="project" value="UniProtKB-UniRule"/>
</dbReference>
<dbReference type="PROSITE" id="PS50102">
    <property type="entry name" value="RRM"/>
    <property type="match status" value="1"/>
</dbReference>
<feature type="domain" description="Macro" evidence="12">
    <location>
        <begin position="779"/>
        <end position="958"/>
    </location>
</feature>
<dbReference type="Gene3D" id="3.90.228.10">
    <property type="match status" value="1"/>
</dbReference>
<dbReference type="InterPro" id="IPR004170">
    <property type="entry name" value="WWE_dom"/>
</dbReference>
<keyword evidence="14" id="KW-1185">Reference proteome</keyword>
<evidence type="ECO:0000313" key="13">
    <source>
        <dbReference type="EMBL" id="KAK3765973.1"/>
    </source>
</evidence>
<feature type="region of interest" description="Disordered" evidence="8">
    <location>
        <begin position="1172"/>
        <end position="1207"/>
    </location>
</feature>
<dbReference type="InterPro" id="IPR012317">
    <property type="entry name" value="Poly(ADP-ribose)pol_cat_dom"/>
</dbReference>
<evidence type="ECO:0000256" key="7">
    <source>
        <dbReference type="RuleBase" id="RU362114"/>
    </source>
</evidence>
<dbReference type="GO" id="GO:0003714">
    <property type="term" value="F:transcription corepressor activity"/>
    <property type="evidence" value="ECO:0007669"/>
    <property type="project" value="TreeGrafter"/>
</dbReference>
<dbReference type="GO" id="GO:0005634">
    <property type="term" value="C:nucleus"/>
    <property type="evidence" value="ECO:0007669"/>
    <property type="project" value="UniProtKB-SubCell"/>
</dbReference>
<dbReference type="SMART" id="SM00360">
    <property type="entry name" value="RRM"/>
    <property type="match status" value="2"/>
</dbReference>
<gene>
    <name evidence="13" type="ORF">RRG08_002216</name>
</gene>
<organism evidence="13 14">
    <name type="scientific">Elysia crispata</name>
    <name type="common">lettuce slug</name>
    <dbReference type="NCBI Taxonomy" id="231223"/>
    <lineage>
        <taxon>Eukaryota</taxon>
        <taxon>Metazoa</taxon>
        <taxon>Spiralia</taxon>
        <taxon>Lophotrochozoa</taxon>
        <taxon>Mollusca</taxon>
        <taxon>Gastropoda</taxon>
        <taxon>Heterobranchia</taxon>
        <taxon>Euthyneura</taxon>
        <taxon>Panpulmonata</taxon>
        <taxon>Sacoglossa</taxon>
        <taxon>Placobranchoidea</taxon>
        <taxon>Plakobranchidae</taxon>
        <taxon>Elysia</taxon>
    </lineage>
</organism>
<dbReference type="PANTHER" id="PTHR14453:SF67">
    <property type="entry name" value="POLY [ADP-RIBOSE] POLYMERASE"/>
    <property type="match status" value="1"/>
</dbReference>
<dbReference type="InterPro" id="IPR002589">
    <property type="entry name" value="Macro_dom"/>
</dbReference>
<comment type="caution">
    <text evidence="13">The sequence shown here is derived from an EMBL/GenBank/DDBJ whole genome shotgun (WGS) entry which is preliminary data.</text>
</comment>
<evidence type="ECO:0000256" key="4">
    <source>
        <dbReference type="ARBA" id="ARBA00023027"/>
    </source>
</evidence>
<dbReference type="SUPFAM" id="SSF52949">
    <property type="entry name" value="Macro domain-like"/>
    <property type="match status" value="3"/>
</dbReference>
<dbReference type="PANTHER" id="PTHR14453">
    <property type="entry name" value="PARP/ZINC FINGER CCCH TYPE DOMAIN CONTAINING PROTEIN"/>
    <property type="match status" value="1"/>
</dbReference>
<dbReference type="Gene3D" id="3.30.70.330">
    <property type="match status" value="2"/>
</dbReference>
<name>A0AAE1DE17_9GAST</name>
<dbReference type="InterPro" id="IPR043472">
    <property type="entry name" value="Macro_dom-like"/>
</dbReference>
<dbReference type="InterPro" id="IPR000504">
    <property type="entry name" value="RRM_dom"/>
</dbReference>
<evidence type="ECO:0000313" key="14">
    <source>
        <dbReference type="Proteomes" id="UP001283361"/>
    </source>
</evidence>
<reference evidence="13" key="1">
    <citation type="journal article" date="2023" name="G3 (Bethesda)">
        <title>A reference genome for the long-term kleptoplast-retaining sea slug Elysia crispata morphotype clarki.</title>
        <authorList>
            <person name="Eastman K.E."/>
            <person name="Pendleton A.L."/>
            <person name="Shaikh M.A."/>
            <person name="Suttiyut T."/>
            <person name="Ogas R."/>
            <person name="Tomko P."/>
            <person name="Gavelis G."/>
            <person name="Widhalm J.R."/>
            <person name="Wisecaver J.H."/>
        </authorList>
    </citation>
    <scope>NUCLEOTIDE SEQUENCE</scope>
    <source>
        <strain evidence="13">ECLA1</strain>
    </source>
</reference>
<evidence type="ECO:0000256" key="3">
    <source>
        <dbReference type="ARBA" id="ARBA00022679"/>
    </source>
</evidence>
<feature type="region of interest" description="Disordered" evidence="8">
    <location>
        <begin position="124"/>
        <end position="144"/>
    </location>
</feature>
<dbReference type="Pfam" id="PF02825">
    <property type="entry name" value="WWE"/>
    <property type="match status" value="1"/>
</dbReference>